<protein>
    <submittedName>
        <fullName evidence="2">Uncharacterized protein</fullName>
    </submittedName>
</protein>
<organism evidence="2 3">
    <name type="scientific">Stylosanthes scabra</name>
    <dbReference type="NCBI Taxonomy" id="79078"/>
    <lineage>
        <taxon>Eukaryota</taxon>
        <taxon>Viridiplantae</taxon>
        <taxon>Streptophyta</taxon>
        <taxon>Embryophyta</taxon>
        <taxon>Tracheophyta</taxon>
        <taxon>Spermatophyta</taxon>
        <taxon>Magnoliopsida</taxon>
        <taxon>eudicotyledons</taxon>
        <taxon>Gunneridae</taxon>
        <taxon>Pentapetalae</taxon>
        <taxon>rosids</taxon>
        <taxon>fabids</taxon>
        <taxon>Fabales</taxon>
        <taxon>Fabaceae</taxon>
        <taxon>Papilionoideae</taxon>
        <taxon>50 kb inversion clade</taxon>
        <taxon>dalbergioids sensu lato</taxon>
        <taxon>Dalbergieae</taxon>
        <taxon>Pterocarpus clade</taxon>
        <taxon>Stylosanthes</taxon>
    </lineage>
</organism>
<feature type="region of interest" description="Disordered" evidence="1">
    <location>
        <begin position="1"/>
        <end position="20"/>
    </location>
</feature>
<reference evidence="2 3" key="1">
    <citation type="journal article" date="2023" name="Plants (Basel)">
        <title>Bridging the Gap: Combining Genomics and Transcriptomics Approaches to Understand Stylosanthes scabra, an Orphan Legume from the Brazilian Caatinga.</title>
        <authorList>
            <person name="Ferreira-Neto J.R.C."/>
            <person name="da Silva M.D."/>
            <person name="Binneck E."/>
            <person name="de Melo N.F."/>
            <person name="da Silva R.H."/>
            <person name="de Melo A.L.T.M."/>
            <person name="Pandolfi V."/>
            <person name="Bustamante F.O."/>
            <person name="Brasileiro-Vidal A.C."/>
            <person name="Benko-Iseppon A.M."/>
        </authorList>
    </citation>
    <scope>NUCLEOTIDE SEQUENCE [LARGE SCALE GENOMIC DNA]</scope>
    <source>
        <tissue evidence="2">Leaves</tissue>
    </source>
</reference>
<proteinExistence type="predicted"/>
<comment type="caution">
    <text evidence="2">The sequence shown here is derived from an EMBL/GenBank/DDBJ whole genome shotgun (WGS) entry which is preliminary data.</text>
</comment>
<accession>A0ABU6U195</accession>
<evidence type="ECO:0000313" key="2">
    <source>
        <dbReference type="EMBL" id="MED6154920.1"/>
    </source>
</evidence>
<dbReference type="Proteomes" id="UP001341840">
    <property type="component" value="Unassembled WGS sequence"/>
</dbReference>
<sequence>MAASGNGSTRGDGRNLGELLSGAAPTGSWWAGEKEDEGFISAAETAPRTLPQANDGRPITQPWKGEAVASALWEAVVQRKETCAPFNIVFGTTGASARLLVLNPSEQLGLLLSLGEEVLLGCVLASKRADSASKRLTKLGTAGGGPARPLRRSSQ</sequence>
<feature type="region of interest" description="Disordered" evidence="1">
    <location>
        <begin position="135"/>
        <end position="155"/>
    </location>
</feature>
<name>A0ABU6U195_9FABA</name>
<gene>
    <name evidence="2" type="ORF">PIB30_001061</name>
</gene>
<dbReference type="EMBL" id="JASCZI010120831">
    <property type="protein sequence ID" value="MED6154920.1"/>
    <property type="molecule type" value="Genomic_DNA"/>
</dbReference>
<keyword evidence="3" id="KW-1185">Reference proteome</keyword>
<evidence type="ECO:0000313" key="3">
    <source>
        <dbReference type="Proteomes" id="UP001341840"/>
    </source>
</evidence>
<evidence type="ECO:0000256" key="1">
    <source>
        <dbReference type="SAM" id="MobiDB-lite"/>
    </source>
</evidence>